<dbReference type="Pfam" id="PF00685">
    <property type="entry name" value="Sulfotransfer_1"/>
    <property type="match status" value="1"/>
</dbReference>
<dbReference type="SUPFAM" id="SSF52540">
    <property type="entry name" value="P-loop containing nucleoside triphosphate hydrolases"/>
    <property type="match status" value="1"/>
</dbReference>
<dbReference type="PANTHER" id="PTHR10704">
    <property type="entry name" value="CARBOHYDRATE SULFOTRANSFERASE"/>
    <property type="match status" value="1"/>
</dbReference>
<reference evidence="2" key="1">
    <citation type="submission" date="2020-10" db="EMBL/GenBank/DDBJ databases">
        <authorList>
            <person name="Castelo-Branco R."/>
            <person name="Eusebio N."/>
            <person name="Adriana R."/>
            <person name="Vieira A."/>
            <person name="Brugerolle De Fraissinette N."/>
            <person name="Rezende De Castro R."/>
            <person name="Schneider M.P."/>
            <person name="Vasconcelos V."/>
            <person name="Leao P.N."/>
        </authorList>
    </citation>
    <scope>NUCLEOTIDE SEQUENCE</scope>
    <source>
        <strain evidence="2">LEGE 11467</strain>
    </source>
</reference>
<sequence>MLTSIAPTYRKLLDRDPDTAGTDSKTSSKRLSLGAIFGASRSGTTWLGTLVSSHPEVAYRFEPFHRLAKTQPEIGKSLEMIRSPQLSSSQRSQLYHSLLPAYPAIEKPPFFSKNYQTPLSWGRAATWPISRRMALAGHLFKKFYTPNTASTNTPTLIFKQVEMVDIIAPLLQQVEVPVVYLMRHPCAVVWSRIQGQQKALMPQGRAQKLDNILRDCFPELAEQYAGKLQTTAQKEAMLWRIDVEAATSICEESPKGLPIFYEDLVENTLPVVNRVFRHFGLSLTQETVSFIEDSTDKTSKMGQKRGEIGIDPYFSVFRNSQVACNKWKKQMPAEDRARVIEIVRDSKPFKMAANRGFWSE</sequence>
<dbReference type="GO" id="GO:0001517">
    <property type="term" value="F:N-acetylglucosamine 6-O-sulfotransferase activity"/>
    <property type="evidence" value="ECO:0007669"/>
    <property type="project" value="TreeGrafter"/>
</dbReference>
<organism evidence="2 3">
    <name type="scientific">Zarconia navalis LEGE 11467</name>
    <dbReference type="NCBI Taxonomy" id="1828826"/>
    <lineage>
        <taxon>Bacteria</taxon>
        <taxon>Bacillati</taxon>
        <taxon>Cyanobacteriota</taxon>
        <taxon>Cyanophyceae</taxon>
        <taxon>Oscillatoriophycideae</taxon>
        <taxon>Oscillatoriales</taxon>
        <taxon>Oscillatoriales incertae sedis</taxon>
        <taxon>Zarconia</taxon>
        <taxon>Zarconia navalis</taxon>
    </lineage>
</organism>
<dbReference type="Gene3D" id="3.40.50.300">
    <property type="entry name" value="P-loop containing nucleotide triphosphate hydrolases"/>
    <property type="match status" value="1"/>
</dbReference>
<dbReference type="RefSeq" id="WP_264322235.1">
    <property type="nucleotide sequence ID" value="NZ_JADEXN010000289.1"/>
</dbReference>
<evidence type="ECO:0000313" key="3">
    <source>
        <dbReference type="Proteomes" id="UP000621799"/>
    </source>
</evidence>
<proteinExistence type="predicted"/>
<dbReference type="GO" id="GO:0006044">
    <property type="term" value="P:N-acetylglucosamine metabolic process"/>
    <property type="evidence" value="ECO:0007669"/>
    <property type="project" value="TreeGrafter"/>
</dbReference>
<evidence type="ECO:0000259" key="1">
    <source>
        <dbReference type="Pfam" id="PF00685"/>
    </source>
</evidence>
<dbReference type="GO" id="GO:0006790">
    <property type="term" value="P:sulfur compound metabolic process"/>
    <property type="evidence" value="ECO:0007669"/>
    <property type="project" value="TreeGrafter"/>
</dbReference>
<comment type="caution">
    <text evidence="2">The sequence shown here is derived from an EMBL/GenBank/DDBJ whole genome shotgun (WGS) entry which is preliminary data.</text>
</comment>
<name>A0A928Z9U9_9CYAN</name>
<dbReference type="AlphaFoldDB" id="A0A928Z9U9"/>
<protein>
    <submittedName>
        <fullName evidence="2">Sulfotransferase domain-containing protein</fullName>
    </submittedName>
</protein>
<dbReference type="Proteomes" id="UP000621799">
    <property type="component" value="Unassembled WGS sequence"/>
</dbReference>
<accession>A0A928Z9U9</accession>
<evidence type="ECO:0000313" key="2">
    <source>
        <dbReference type="EMBL" id="MBE9042053.1"/>
    </source>
</evidence>
<keyword evidence="3" id="KW-1185">Reference proteome</keyword>
<gene>
    <name evidence="2" type="ORF">IQ235_14830</name>
</gene>
<dbReference type="InterPro" id="IPR000863">
    <property type="entry name" value="Sulfotransferase_dom"/>
</dbReference>
<dbReference type="InterPro" id="IPR027417">
    <property type="entry name" value="P-loop_NTPase"/>
</dbReference>
<dbReference type="EMBL" id="JADEXN010000289">
    <property type="protein sequence ID" value="MBE9042053.1"/>
    <property type="molecule type" value="Genomic_DNA"/>
</dbReference>
<dbReference type="PANTHER" id="PTHR10704:SF44">
    <property type="entry name" value="LD35051P-RELATED"/>
    <property type="match status" value="1"/>
</dbReference>
<dbReference type="InterPro" id="IPR051135">
    <property type="entry name" value="Gal/GlcNAc/GalNAc_ST"/>
</dbReference>
<feature type="domain" description="Sulfotransferase" evidence="1">
    <location>
        <begin position="36"/>
        <end position="344"/>
    </location>
</feature>